<sequence>MLYITCVSVFGPPVPDPSLHPMSHPFFSQDAWKFGTFNGTRYHYLSIKSTGSKPYILLLHGFPNGPFGYHAFIPLLTEKGYGVILPELLGYGDTHKPDDIKEYAYKKQTGELAALLDAESVDSVVLVGHDFGSPLAARFAGYYPKRSLALILASTPYARPAPTGLNPDFLHTVFKPLLGYENIGHVKYFSSPLAPKQLDEHLDIFVGLLYSSVEDWRTRLCPTGALEKSLQERYVAPVEPWFDEANRKILTDYLKKTGLTGPTAWFRAAVSNVNVEDESTLDPHLKLPYLYISPEHDATYPPAVSKFQVPHFADITIKHPATGHWVFEEDPKGTADTVLVWLQSKG</sequence>
<dbReference type="Pfam" id="PF00561">
    <property type="entry name" value="Abhydrolase_1"/>
    <property type="match status" value="1"/>
</dbReference>
<evidence type="ECO:0000313" key="4">
    <source>
        <dbReference type="EMBL" id="KAF9518460.1"/>
    </source>
</evidence>
<feature type="domain" description="AB hydrolase-1" evidence="3">
    <location>
        <begin position="55"/>
        <end position="159"/>
    </location>
</feature>
<keyword evidence="5" id="KW-1185">Reference proteome</keyword>
<name>A0A9P6B7M9_9AGAM</name>
<dbReference type="AlphaFoldDB" id="A0A9P6B7M9"/>
<dbReference type="InterPro" id="IPR029058">
    <property type="entry name" value="AB_hydrolase_fold"/>
</dbReference>
<dbReference type="EMBL" id="MU128925">
    <property type="protein sequence ID" value="KAF9518460.1"/>
    <property type="molecule type" value="Genomic_DNA"/>
</dbReference>
<protein>
    <recommendedName>
        <fullName evidence="3">AB hydrolase-1 domain-containing protein</fullName>
    </recommendedName>
</protein>
<comment type="caution">
    <text evidence="4">The sequence shown here is derived from an EMBL/GenBank/DDBJ whole genome shotgun (WGS) entry which is preliminary data.</text>
</comment>
<dbReference type="InterPro" id="IPR000073">
    <property type="entry name" value="AB_hydrolase_1"/>
</dbReference>
<dbReference type="InterPro" id="IPR000639">
    <property type="entry name" value="Epox_hydrolase-like"/>
</dbReference>
<feature type="non-terminal residue" evidence="4">
    <location>
        <position position="346"/>
    </location>
</feature>
<keyword evidence="1" id="KW-0378">Hydrolase</keyword>
<evidence type="ECO:0000313" key="5">
    <source>
        <dbReference type="Proteomes" id="UP000886523"/>
    </source>
</evidence>
<dbReference type="OrthoDB" id="408373at2759"/>
<reference evidence="4" key="1">
    <citation type="journal article" date="2020" name="Nat. Commun.">
        <title>Large-scale genome sequencing of mycorrhizal fungi provides insights into the early evolution of symbiotic traits.</title>
        <authorList>
            <person name="Miyauchi S."/>
            <person name="Kiss E."/>
            <person name="Kuo A."/>
            <person name="Drula E."/>
            <person name="Kohler A."/>
            <person name="Sanchez-Garcia M."/>
            <person name="Morin E."/>
            <person name="Andreopoulos B."/>
            <person name="Barry K.W."/>
            <person name="Bonito G."/>
            <person name="Buee M."/>
            <person name="Carver A."/>
            <person name="Chen C."/>
            <person name="Cichocki N."/>
            <person name="Clum A."/>
            <person name="Culley D."/>
            <person name="Crous P.W."/>
            <person name="Fauchery L."/>
            <person name="Girlanda M."/>
            <person name="Hayes R.D."/>
            <person name="Keri Z."/>
            <person name="LaButti K."/>
            <person name="Lipzen A."/>
            <person name="Lombard V."/>
            <person name="Magnuson J."/>
            <person name="Maillard F."/>
            <person name="Murat C."/>
            <person name="Nolan M."/>
            <person name="Ohm R.A."/>
            <person name="Pangilinan J."/>
            <person name="Pereira M.F."/>
            <person name="Perotto S."/>
            <person name="Peter M."/>
            <person name="Pfister S."/>
            <person name="Riley R."/>
            <person name="Sitrit Y."/>
            <person name="Stielow J.B."/>
            <person name="Szollosi G."/>
            <person name="Zifcakova L."/>
            <person name="Stursova M."/>
            <person name="Spatafora J.W."/>
            <person name="Tedersoo L."/>
            <person name="Vaario L.M."/>
            <person name="Yamada A."/>
            <person name="Yan M."/>
            <person name="Wang P."/>
            <person name="Xu J."/>
            <person name="Bruns T."/>
            <person name="Baldrian P."/>
            <person name="Vilgalys R."/>
            <person name="Dunand C."/>
            <person name="Henrissat B."/>
            <person name="Grigoriev I.V."/>
            <person name="Hibbett D."/>
            <person name="Nagy L.G."/>
            <person name="Martin F.M."/>
        </authorList>
    </citation>
    <scope>NUCLEOTIDE SEQUENCE</scope>
    <source>
        <strain evidence="4">UP504</strain>
    </source>
</reference>
<dbReference type="PRINTS" id="PR00412">
    <property type="entry name" value="EPOXHYDRLASE"/>
</dbReference>
<evidence type="ECO:0000256" key="1">
    <source>
        <dbReference type="ARBA" id="ARBA00022801"/>
    </source>
</evidence>
<dbReference type="PRINTS" id="PR00111">
    <property type="entry name" value="ABHYDROLASE"/>
</dbReference>
<evidence type="ECO:0000256" key="2">
    <source>
        <dbReference type="ARBA" id="ARBA00038334"/>
    </source>
</evidence>
<proteinExistence type="inferred from homology"/>
<dbReference type="Proteomes" id="UP000886523">
    <property type="component" value="Unassembled WGS sequence"/>
</dbReference>
<dbReference type="Gene3D" id="3.40.50.1820">
    <property type="entry name" value="alpha/beta hydrolase"/>
    <property type="match status" value="1"/>
</dbReference>
<organism evidence="4 5">
    <name type="scientific">Hydnum rufescens UP504</name>
    <dbReference type="NCBI Taxonomy" id="1448309"/>
    <lineage>
        <taxon>Eukaryota</taxon>
        <taxon>Fungi</taxon>
        <taxon>Dikarya</taxon>
        <taxon>Basidiomycota</taxon>
        <taxon>Agaricomycotina</taxon>
        <taxon>Agaricomycetes</taxon>
        <taxon>Cantharellales</taxon>
        <taxon>Hydnaceae</taxon>
        <taxon>Hydnum</taxon>
    </lineage>
</organism>
<evidence type="ECO:0000259" key="3">
    <source>
        <dbReference type="Pfam" id="PF00561"/>
    </source>
</evidence>
<dbReference type="PANTHER" id="PTHR43329">
    <property type="entry name" value="EPOXIDE HYDROLASE"/>
    <property type="match status" value="1"/>
</dbReference>
<accession>A0A9P6B7M9</accession>
<gene>
    <name evidence="4" type="ORF">BS47DRAFT_1313357</name>
</gene>
<dbReference type="GO" id="GO:0016787">
    <property type="term" value="F:hydrolase activity"/>
    <property type="evidence" value="ECO:0007669"/>
    <property type="project" value="UniProtKB-KW"/>
</dbReference>
<dbReference type="SUPFAM" id="SSF53474">
    <property type="entry name" value="alpha/beta-Hydrolases"/>
    <property type="match status" value="1"/>
</dbReference>
<comment type="similarity">
    <text evidence="2">Belongs to the AB hydrolase superfamily. Epoxide hydrolase family.</text>
</comment>